<keyword evidence="1" id="KW-0472">Membrane</keyword>
<dbReference type="EMBL" id="LR743504">
    <property type="protein sequence ID" value="CAA2104026.1"/>
    <property type="molecule type" value="Genomic_DNA"/>
</dbReference>
<evidence type="ECO:0000313" key="2">
    <source>
        <dbReference type="EMBL" id="CAA2104026.1"/>
    </source>
</evidence>
<protein>
    <recommendedName>
        <fullName evidence="3">DUF4239 domain-containing protein</fullName>
    </recommendedName>
</protein>
<sequence>MLRDLQADDRGASSAAVWNAKCLFAGAAPIEVAAHRSGSPMMLTFWLDQPIWLIFGYLALLVAAWCLILIALTNTKRTRPVVMAVATGIAPAFVGVLSVLLSLLMGFVANDAWERQRQASRVVQTESAQARAVFNLSRSVSKDLPDIRFLLAEYVEAIVVEEWPAMANGGHSSSKADLAFGRLLQAVVAPNFDIVVGRANHSALLAATLALQTARSERLALSEVEGDDSKWATLLALLALTLLVIAAIHTERPSSQAVTLAVFGLAMVITLGVVAMHERPFDGPLALRPSLLEQVRTVIDPGS</sequence>
<keyword evidence="1" id="KW-0812">Transmembrane</keyword>
<reference evidence="2" key="1">
    <citation type="submission" date="2019-12" db="EMBL/GenBank/DDBJ databases">
        <authorList>
            <person name="Cremers G."/>
        </authorList>
    </citation>
    <scope>NUCLEOTIDE SEQUENCE</scope>
    <source>
        <strain evidence="2">Mbul1</strain>
    </source>
</reference>
<evidence type="ECO:0000256" key="1">
    <source>
        <dbReference type="SAM" id="Phobius"/>
    </source>
</evidence>
<proteinExistence type="predicted"/>
<feature type="transmembrane region" description="Helical" evidence="1">
    <location>
        <begin position="51"/>
        <end position="72"/>
    </location>
</feature>
<feature type="transmembrane region" description="Helical" evidence="1">
    <location>
        <begin position="84"/>
        <end position="108"/>
    </location>
</feature>
<dbReference type="Pfam" id="PF14023">
    <property type="entry name" value="Bestrophin-like"/>
    <property type="match status" value="1"/>
</dbReference>
<name>A0A679IYJ7_9HYPH</name>
<feature type="transmembrane region" description="Helical" evidence="1">
    <location>
        <begin position="231"/>
        <end position="250"/>
    </location>
</feature>
<dbReference type="AlphaFoldDB" id="A0A679IYJ7"/>
<organism evidence="2">
    <name type="scientific">Methylobacterium bullatum</name>
    <dbReference type="NCBI Taxonomy" id="570505"/>
    <lineage>
        <taxon>Bacteria</taxon>
        <taxon>Pseudomonadati</taxon>
        <taxon>Pseudomonadota</taxon>
        <taxon>Alphaproteobacteria</taxon>
        <taxon>Hyphomicrobiales</taxon>
        <taxon>Methylobacteriaceae</taxon>
        <taxon>Methylobacterium</taxon>
    </lineage>
</organism>
<feature type="transmembrane region" description="Helical" evidence="1">
    <location>
        <begin position="257"/>
        <end position="277"/>
    </location>
</feature>
<evidence type="ECO:0008006" key="3">
    <source>
        <dbReference type="Google" id="ProtNLM"/>
    </source>
</evidence>
<keyword evidence="1" id="KW-1133">Transmembrane helix</keyword>
<gene>
    <name evidence="2" type="ORF">MBUL_02494</name>
</gene>
<dbReference type="InterPro" id="IPR025333">
    <property type="entry name" value="DUF4239"/>
</dbReference>
<accession>A0A679IYJ7</accession>